<evidence type="ECO:0000259" key="7">
    <source>
        <dbReference type="PROSITE" id="PS50157"/>
    </source>
</evidence>
<dbReference type="GO" id="GO:0000981">
    <property type="term" value="F:DNA-binding transcription factor activity, RNA polymerase II-specific"/>
    <property type="evidence" value="ECO:0007669"/>
    <property type="project" value="TreeGrafter"/>
</dbReference>
<dbReference type="Gene3D" id="3.30.160.60">
    <property type="entry name" value="Classic Zinc Finger"/>
    <property type="match status" value="2"/>
</dbReference>
<evidence type="ECO:0000256" key="3">
    <source>
        <dbReference type="ARBA" id="ARBA00022771"/>
    </source>
</evidence>
<dbReference type="SMART" id="SM00355">
    <property type="entry name" value="ZnF_C2H2"/>
    <property type="match status" value="3"/>
</dbReference>
<accession>A0A834R119</accession>
<dbReference type="GO" id="GO:0045944">
    <property type="term" value="P:positive regulation of transcription by RNA polymerase II"/>
    <property type="evidence" value="ECO:0007669"/>
    <property type="project" value="UniProtKB-ARBA"/>
</dbReference>
<dbReference type="SUPFAM" id="SSF57667">
    <property type="entry name" value="beta-beta-alpha zinc fingers"/>
    <property type="match status" value="1"/>
</dbReference>
<reference evidence="8" key="2">
    <citation type="submission" date="2020-01" db="EMBL/GenBank/DDBJ databases">
        <authorList>
            <person name="Korhonen P.K.K."/>
            <person name="Guangxu M.G."/>
            <person name="Wang T.W."/>
            <person name="Stroehlein A.J.S."/>
            <person name="Young N.D."/>
            <person name="Ang C.-S.A."/>
            <person name="Fernando D.W.F."/>
            <person name="Lu H.L."/>
            <person name="Taylor S.T."/>
            <person name="Ehtesham M.E.M."/>
            <person name="Najaraj S.H.N."/>
            <person name="Harsha G.H.G."/>
            <person name="Madugundu A.M."/>
            <person name="Renuse S.R."/>
            <person name="Holt D.H."/>
            <person name="Pandey A.P."/>
            <person name="Papenfuss A.P."/>
            <person name="Gasser R.B.G."/>
            <person name="Fischer K.F."/>
        </authorList>
    </citation>
    <scope>NUCLEOTIDE SEQUENCE</scope>
    <source>
        <strain evidence="8">SSS_KF_BRIS2020</strain>
    </source>
</reference>
<dbReference type="OrthoDB" id="6077919at2759"/>
<reference evidence="10" key="1">
    <citation type="journal article" date="2020" name="PLoS Negl. Trop. Dis.">
        <title>High-quality nuclear genome for Sarcoptes scabiei-A critical resource for a neglected parasite.</title>
        <authorList>
            <person name="Korhonen P.K."/>
            <person name="Gasser R.B."/>
            <person name="Ma G."/>
            <person name="Wang T."/>
            <person name="Stroehlein A.J."/>
            <person name="Young N.D."/>
            <person name="Ang C.S."/>
            <person name="Fernando D.D."/>
            <person name="Lu H.C."/>
            <person name="Taylor S."/>
            <person name="Reynolds S.L."/>
            <person name="Mofiz E."/>
            <person name="Najaraj S.H."/>
            <person name="Gowda H."/>
            <person name="Madugundu A."/>
            <person name="Renuse S."/>
            <person name="Holt D."/>
            <person name="Pandey A."/>
            <person name="Papenfuss A.T."/>
            <person name="Fischer K."/>
        </authorList>
    </citation>
    <scope>NUCLEOTIDE SEQUENCE [LARGE SCALE GENOMIC DNA]</scope>
</reference>
<evidence type="ECO:0000256" key="1">
    <source>
        <dbReference type="ARBA" id="ARBA00022723"/>
    </source>
</evidence>
<feature type="region of interest" description="Disordered" evidence="6">
    <location>
        <begin position="318"/>
        <end position="403"/>
    </location>
</feature>
<keyword evidence="4" id="KW-0862">Zinc</keyword>
<name>A0A834R119_SARSC</name>
<feature type="domain" description="C2H2-type" evidence="7">
    <location>
        <begin position="458"/>
        <end position="487"/>
    </location>
</feature>
<dbReference type="EMBL" id="WVUK01000066">
    <property type="protein sequence ID" value="KAF7488267.1"/>
    <property type="molecule type" value="Genomic_DNA"/>
</dbReference>
<dbReference type="PROSITE" id="PS00028">
    <property type="entry name" value="ZINC_FINGER_C2H2_1"/>
    <property type="match status" value="1"/>
</dbReference>
<gene>
    <name evidence="8" type="ORF">SSS_2944</name>
</gene>
<dbReference type="PANTHER" id="PTHR19818:SF139">
    <property type="entry name" value="PAIR-RULE PROTEIN ODD-PAIRED"/>
    <property type="match status" value="1"/>
</dbReference>
<dbReference type="AlphaFoldDB" id="A0A834R119"/>
<keyword evidence="3 5" id="KW-0863">Zinc-finger</keyword>
<protein>
    <submittedName>
        <fullName evidence="8">Sex-determining transformer protein 1</fullName>
    </submittedName>
</protein>
<dbReference type="InterPro" id="IPR013087">
    <property type="entry name" value="Znf_C2H2_type"/>
</dbReference>
<evidence type="ECO:0000313" key="9">
    <source>
        <dbReference type="EnsemblMetazoa" id="KAF7488267.1"/>
    </source>
</evidence>
<feature type="compositionally biased region" description="Acidic residues" evidence="6">
    <location>
        <begin position="377"/>
        <end position="396"/>
    </location>
</feature>
<dbReference type="PROSITE" id="PS50157">
    <property type="entry name" value="ZINC_FINGER_C2H2_2"/>
    <property type="match status" value="1"/>
</dbReference>
<dbReference type="InterPro" id="IPR050329">
    <property type="entry name" value="GLI_C2H2-zinc-finger"/>
</dbReference>
<evidence type="ECO:0000313" key="10">
    <source>
        <dbReference type="Proteomes" id="UP000070412"/>
    </source>
</evidence>
<dbReference type="GO" id="GO:0008270">
    <property type="term" value="F:zinc ion binding"/>
    <property type="evidence" value="ECO:0007669"/>
    <property type="project" value="UniProtKB-KW"/>
</dbReference>
<keyword evidence="2" id="KW-0677">Repeat</keyword>
<evidence type="ECO:0000256" key="4">
    <source>
        <dbReference type="ARBA" id="ARBA00022833"/>
    </source>
</evidence>
<keyword evidence="10" id="KW-1185">Reference proteome</keyword>
<dbReference type="InterPro" id="IPR036236">
    <property type="entry name" value="Znf_C2H2_sf"/>
</dbReference>
<evidence type="ECO:0000256" key="2">
    <source>
        <dbReference type="ARBA" id="ARBA00022737"/>
    </source>
</evidence>
<evidence type="ECO:0000256" key="5">
    <source>
        <dbReference type="PROSITE-ProRule" id="PRU00042"/>
    </source>
</evidence>
<proteinExistence type="predicted"/>
<keyword evidence="1" id="KW-0479">Metal-binding</keyword>
<reference evidence="9" key="3">
    <citation type="submission" date="2022-06" db="UniProtKB">
        <authorList>
            <consortium name="EnsemblMetazoa"/>
        </authorList>
    </citation>
    <scope>IDENTIFICATION</scope>
</reference>
<sequence>MESFQDQSLHSYYDSQGFFGCFDCHHHHQQQLEILEEIDSEYRFGLKSLNELLQIACDGQLFLETELSWFYNEINAIENNLASNHQQNGENRFDNHFVYSNPNDFGNHNYSLQTTSIHCSNGCNQNSDIVDFNDFEHLQNGSLTTAIPKTSTSTTTATATMINDNEISSNQFSLVTFNDSLDGKADLYHSSFVMIDSIPSSTSSSSTTTIQSSTSTDFFQSPTIFSLNENDLFCTEKNPHQKLYDEDEVCDDALNDLLQLNFDTITNKIVNDFDAVDGDDHFNESITLLQSSMLSSTTCPSSLTSNSFESVSSTNVIDESFSSSSPPPPSSTSFWKENGPERNLRPKNKSKSHPKKIKKIKETKKRKKENQLRSNLGDDDDNDGDADRDDFDEKIDEDNRSAATIPTTTTSRIWYRCAWQGCSFGSFYNGVVRRHSHKRHSGRMKIDKSSDDECSHRFKCDWPGCEVSLVAYHKLVEHKRKHTGEKPFRCKWKSCNYATARLYSMIIHKRTHKLDPFDLQ</sequence>
<dbReference type="EnsemblMetazoa" id="SSS_2944s_mrna">
    <property type="protein sequence ID" value="KAF7488267.1"/>
    <property type="gene ID" value="SSS_2944"/>
</dbReference>
<dbReference type="GO" id="GO:0000978">
    <property type="term" value="F:RNA polymerase II cis-regulatory region sequence-specific DNA binding"/>
    <property type="evidence" value="ECO:0007669"/>
    <property type="project" value="TreeGrafter"/>
</dbReference>
<dbReference type="GO" id="GO:0005634">
    <property type="term" value="C:nucleus"/>
    <property type="evidence" value="ECO:0007669"/>
    <property type="project" value="UniProtKB-ARBA"/>
</dbReference>
<dbReference type="Proteomes" id="UP000070412">
    <property type="component" value="Unassembled WGS sequence"/>
</dbReference>
<organism evidence="8">
    <name type="scientific">Sarcoptes scabiei</name>
    <name type="common">Itch mite</name>
    <name type="synonym">Acarus scabiei</name>
    <dbReference type="NCBI Taxonomy" id="52283"/>
    <lineage>
        <taxon>Eukaryota</taxon>
        <taxon>Metazoa</taxon>
        <taxon>Ecdysozoa</taxon>
        <taxon>Arthropoda</taxon>
        <taxon>Chelicerata</taxon>
        <taxon>Arachnida</taxon>
        <taxon>Acari</taxon>
        <taxon>Acariformes</taxon>
        <taxon>Sarcoptiformes</taxon>
        <taxon>Astigmata</taxon>
        <taxon>Psoroptidia</taxon>
        <taxon>Sarcoptoidea</taxon>
        <taxon>Sarcoptidae</taxon>
        <taxon>Sarcoptinae</taxon>
        <taxon>Sarcoptes</taxon>
    </lineage>
</organism>
<dbReference type="PANTHER" id="PTHR19818">
    <property type="entry name" value="ZINC FINGER PROTEIN ZIC AND GLI"/>
    <property type="match status" value="1"/>
</dbReference>
<evidence type="ECO:0000313" key="8">
    <source>
        <dbReference type="EMBL" id="KAF7488267.1"/>
    </source>
</evidence>
<feature type="compositionally biased region" description="Basic residues" evidence="6">
    <location>
        <begin position="345"/>
        <end position="368"/>
    </location>
</feature>
<evidence type="ECO:0000256" key="6">
    <source>
        <dbReference type="SAM" id="MobiDB-lite"/>
    </source>
</evidence>